<sequence>MTHTHDFTSIIDRHGKDAIAIDAVGSVDPHFRGFAPDAPKPGFDVIPMWVADMNFPTAPSIQEAIIERVKHPMFGYFTPSAEYFQSIIDWQRDRNGVTGLAPEHIGYENGVLGGVVSALKAFAQPGDAVLLHSPTYNGFTNAIGSNGFRIEHSPLKRDEDGVWRMDFEDMDRRIKANNIHAVVFCSPHNPTGRVWERWEIERAMEVYRANDCVVVSDEIWSDLILSGNRHIPTQSVSDDARDRTIAFYAPSKTFSLAGLVGSYHIVYSKYLRDRLTSVSDKTIYNAMNVLSMHALIGAYRPDGRVWLDELLEVLTANAEYAVNFIAEHFPGVCVAMPQGTYMLFLDCTEWCERHGVGIGDVIKRGWDVGVAWEDGRLFQHPCAIRVNLALPASRVEEAMERMRRYVFTD</sequence>
<accession>A0A5J5E1B1</accession>
<comment type="caution">
    <text evidence="8">The sequence shown here is derived from an EMBL/GenBank/DDBJ whole genome shotgun (WGS) entry which is preliminary data.</text>
</comment>
<dbReference type="GO" id="GO:0047804">
    <property type="term" value="F:cysteine-S-conjugate beta-lyase activity"/>
    <property type="evidence" value="ECO:0007669"/>
    <property type="project" value="UniProtKB-EC"/>
</dbReference>
<dbReference type="InterPro" id="IPR015424">
    <property type="entry name" value="PyrdxlP-dep_Trfase"/>
</dbReference>
<dbReference type="Gene3D" id="3.90.1150.10">
    <property type="entry name" value="Aspartate Aminotransferase, domain 1"/>
    <property type="match status" value="1"/>
</dbReference>
<dbReference type="InterPro" id="IPR015422">
    <property type="entry name" value="PyrdxlP-dep_Trfase_small"/>
</dbReference>
<evidence type="ECO:0000313" key="7">
    <source>
        <dbReference type="EMBL" id="KAA8818386.1"/>
    </source>
</evidence>
<proteinExistence type="inferred from homology"/>
<dbReference type="InterPro" id="IPR015421">
    <property type="entry name" value="PyrdxlP-dep_Trfase_major"/>
</dbReference>
<keyword evidence="10" id="KW-1185">Reference proteome</keyword>
<dbReference type="EMBL" id="RZOA01000014">
    <property type="protein sequence ID" value="KAA8822866.1"/>
    <property type="molecule type" value="Genomic_DNA"/>
</dbReference>
<evidence type="ECO:0000256" key="3">
    <source>
        <dbReference type="ARBA" id="ARBA00022898"/>
    </source>
</evidence>
<dbReference type="EC" id="4.4.1.13" evidence="2"/>
<organism evidence="8 9">
    <name type="scientific">Bifidobacterium vespertilionis</name>
    <dbReference type="NCBI Taxonomy" id="2562524"/>
    <lineage>
        <taxon>Bacteria</taxon>
        <taxon>Bacillati</taxon>
        <taxon>Actinomycetota</taxon>
        <taxon>Actinomycetes</taxon>
        <taxon>Bifidobacteriales</taxon>
        <taxon>Bifidobacteriaceae</taxon>
        <taxon>Bifidobacterium</taxon>
    </lineage>
</organism>
<evidence type="ECO:0000259" key="6">
    <source>
        <dbReference type="Pfam" id="PF00155"/>
    </source>
</evidence>
<keyword evidence="4" id="KW-0456">Lyase</keyword>
<dbReference type="OrthoDB" id="3224382at2"/>
<keyword evidence="8" id="KW-0032">Aminotransferase</keyword>
<dbReference type="InterPro" id="IPR004839">
    <property type="entry name" value="Aminotransferase_I/II_large"/>
</dbReference>
<evidence type="ECO:0000256" key="5">
    <source>
        <dbReference type="ARBA" id="ARBA00037974"/>
    </source>
</evidence>
<evidence type="ECO:0000256" key="4">
    <source>
        <dbReference type="ARBA" id="ARBA00023239"/>
    </source>
</evidence>
<comment type="similarity">
    <text evidence="5">Belongs to the class-II pyridoxal-phosphate-dependent aminotransferase family. MalY/PatB cystathionine beta-lyase subfamily.</text>
</comment>
<dbReference type="SUPFAM" id="SSF53383">
    <property type="entry name" value="PLP-dependent transferases"/>
    <property type="match status" value="1"/>
</dbReference>
<comment type="cofactor">
    <cofactor evidence="1">
        <name>pyridoxal 5'-phosphate</name>
        <dbReference type="ChEBI" id="CHEBI:597326"/>
    </cofactor>
</comment>
<dbReference type="GO" id="GO:0030170">
    <property type="term" value="F:pyridoxal phosphate binding"/>
    <property type="evidence" value="ECO:0007669"/>
    <property type="project" value="InterPro"/>
</dbReference>
<reference evidence="9 10" key="1">
    <citation type="journal article" date="2019" name="Syst. Appl. Microbiol.">
        <title>Characterization of Bifidobacterium species in feaces of the Egyptian fruit bat: Description of B. vespertilionis sp. nov. and B. rousetti sp. nov.</title>
        <authorList>
            <person name="Modesto M."/>
            <person name="Satti M."/>
            <person name="Watanabe K."/>
            <person name="Puglisi E."/>
            <person name="Morelli L."/>
            <person name="Huang C.-H."/>
            <person name="Liou J.-S."/>
            <person name="Miyashita M."/>
            <person name="Tamura T."/>
            <person name="Saito S."/>
            <person name="Mori K."/>
            <person name="Huang L."/>
            <person name="Sciavilla P."/>
            <person name="Sandri C."/>
            <person name="Spiezio C."/>
            <person name="Vitali F."/>
            <person name="Cavalieri D."/>
            <person name="Perpetuini G."/>
            <person name="Tofalo R."/>
            <person name="Bonetti A."/>
            <person name="Arita M."/>
            <person name="Mattarelli P."/>
        </authorList>
    </citation>
    <scope>NUCLEOTIDE SEQUENCE [LARGE SCALE GENOMIC DNA]</scope>
    <source>
        <strain evidence="7 10">RST16</strain>
        <strain evidence="8 9">RST8</strain>
    </source>
</reference>
<dbReference type="InterPro" id="IPR051798">
    <property type="entry name" value="Class-II_PLP-Dep_Aminotrans"/>
</dbReference>
<dbReference type="GO" id="GO:0008483">
    <property type="term" value="F:transaminase activity"/>
    <property type="evidence" value="ECO:0007669"/>
    <property type="project" value="UniProtKB-KW"/>
</dbReference>
<dbReference type="Gene3D" id="3.40.640.10">
    <property type="entry name" value="Type I PLP-dependent aspartate aminotransferase-like (Major domain)"/>
    <property type="match status" value="1"/>
</dbReference>
<evidence type="ECO:0000256" key="2">
    <source>
        <dbReference type="ARBA" id="ARBA00012224"/>
    </source>
</evidence>
<evidence type="ECO:0000313" key="9">
    <source>
        <dbReference type="Proteomes" id="UP000345527"/>
    </source>
</evidence>
<evidence type="ECO:0000313" key="8">
    <source>
        <dbReference type="EMBL" id="KAA8822866.1"/>
    </source>
</evidence>
<dbReference type="PANTHER" id="PTHR43525">
    <property type="entry name" value="PROTEIN MALY"/>
    <property type="match status" value="1"/>
</dbReference>
<protein>
    <recommendedName>
        <fullName evidence="2">cysteine-S-conjugate beta-lyase</fullName>
        <ecNumber evidence="2">4.4.1.13</ecNumber>
    </recommendedName>
</protein>
<keyword evidence="8" id="KW-0808">Transferase</keyword>
<dbReference type="EMBL" id="RZNZ01000015">
    <property type="protein sequence ID" value="KAA8818386.1"/>
    <property type="molecule type" value="Genomic_DNA"/>
</dbReference>
<dbReference type="PANTHER" id="PTHR43525:SF1">
    <property type="entry name" value="PROTEIN MALY"/>
    <property type="match status" value="1"/>
</dbReference>
<name>A0A5J5E1B1_9BIFI</name>
<dbReference type="CDD" id="cd00609">
    <property type="entry name" value="AAT_like"/>
    <property type="match status" value="1"/>
</dbReference>
<feature type="domain" description="Aminotransferase class I/classII large" evidence="6">
    <location>
        <begin position="52"/>
        <end position="401"/>
    </location>
</feature>
<gene>
    <name evidence="8" type="ORF">EM848_07610</name>
    <name evidence="7" type="ORF">EMO90_09930</name>
</gene>
<keyword evidence="3" id="KW-0663">Pyridoxal phosphate</keyword>
<dbReference type="Proteomes" id="UP000345527">
    <property type="component" value="Unassembled WGS sequence"/>
</dbReference>
<evidence type="ECO:0000313" key="10">
    <source>
        <dbReference type="Proteomes" id="UP000374630"/>
    </source>
</evidence>
<dbReference type="AlphaFoldDB" id="A0A5J5E1B1"/>
<dbReference type="RefSeq" id="WP_150354335.1">
    <property type="nucleotide sequence ID" value="NZ_RZNZ01000015.1"/>
</dbReference>
<evidence type="ECO:0000256" key="1">
    <source>
        <dbReference type="ARBA" id="ARBA00001933"/>
    </source>
</evidence>
<dbReference type="Pfam" id="PF00155">
    <property type="entry name" value="Aminotran_1_2"/>
    <property type="match status" value="1"/>
</dbReference>
<dbReference type="Proteomes" id="UP000374630">
    <property type="component" value="Unassembled WGS sequence"/>
</dbReference>